<dbReference type="Proteomes" id="UP000198406">
    <property type="component" value="Unassembled WGS sequence"/>
</dbReference>
<evidence type="ECO:0000313" key="2">
    <source>
        <dbReference type="Proteomes" id="UP000198406"/>
    </source>
</evidence>
<comment type="caution">
    <text evidence="1">The sequence shown here is derived from an EMBL/GenBank/DDBJ whole genome shotgun (WGS) entry which is preliminary data.</text>
</comment>
<dbReference type="Gene3D" id="1.25.10.10">
    <property type="entry name" value="Leucine-rich Repeat Variant"/>
    <property type="match status" value="1"/>
</dbReference>
<evidence type="ECO:0000313" key="1">
    <source>
        <dbReference type="EMBL" id="GAX19758.1"/>
    </source>
</evidence>
<dbReference type="InParanoid" id="A0A1Z5K164"/>
<organism evidence="1 2">
    <name type="scientific">Fistulifera solaris</name>
    <name type="common">Oleaginous diatom</name>
    <dbReference type="NCBI Taxonomy" id="1519565"/>
    <lineage>
        <taxon>Eukaryota</taxon>
        <taxon>Sar</taxon>
        <taxon>Stramenopiles</taxon>
        <taxon>Ochrophyta</taxon>
        <taxon>Bacillariophyta</taxon>
        <taxon>Bacillariophyceae</taxon>
        <taxon>Bacillariophycidae</taxon>
        <taxon>Naviculales</taxon>
        <taxon>Naviculaceae</taxon>
        <taxon>Fistulifera</taxon>
    </lineage>
</organism>
<keyword evidence="2" id="KW-1185">Reference proteome</keyword>
<accession>A0A1Z5K164</accession>
<dbReference type="InterPro" id="IPR011989">
    <property type="entry name" value="ARM-like"/>
</dbReference>
<dbReference type="AlphaFoldDB" id="A0A1Z5K164"/>
<proteinExistence type="predicted"/>
<name>A0A1Z5K164_FISSO</name>
<dbReference type="InterPro" id="IPR016024">
    <property type="entry name" value="ARM-type_fold"/>
</dbReference>
<gene>
    <name evidence="1" type="ORF">FisN_37Lh026</name>
</gene>
<protein>
    <submittedName>
        <fullName evidence="1">Uncharacterized protein</fullName>
    </submittedName>
</protein>
<dbReference type="EMBL" id="BDSP01000138">
    <property type="protein sequence ID" value="GAX19758.1"/>
    <property type="molecule type" value="Genomic_DNA"/>
</dbReference>
<dbReference type="SUPFAM" id="SSF48371">
    <property type="entry name" value="ARM repeat"/>
    <property type="match status" value="1"/>
</dbReference>
<sequence length="396" mass="43873">MMKQGSLFWAPDGSPRFPIVTLVSILPLIYTGHYHWAFTALFATFLTACCNAMDDLDMETKTDIRLNVMSPEDIVHELEKATGAEADRTTIAATGLRQLSQKYHKQSTKLTNQPIPSVRKDQIQRLEELALLSQQAAYLALHQCPHDDTVVAGAISLLALLAKHEAVRERHVQQADVYGLDVPLRCIRDALERAQESNSDVEQLNECERFNDMSVAQQQAELQRKACLWLGALAGGLNDLVVQEGGLQILLSAAGWYRNHSEVVNWALWAMFELCQDNVKRKAALVELNGVTCILQAMETTVTESVEVARHGLAIIFDIMRTDPQEFIVLDGPLIDMHKVKNAALIAGIHSICLAAMKSYSDKAEIMMLGQALLVGTSYGGEIPTFTGPNVHERLK</sequence>
<dbReference type="OrthoDB" id="41777at2759"/>
<reference evidence="1 2" key="1">
    <citation type="journal article" date="2015" name="Plant Cell">
        <title>Oil accumulation by the oleaginous diatom Fistulifera solaris as revealed by the genome and transcriptome.</title>
        <authorList>
            <person name="Tanaka T."/>
            <person name="Maeda Y."/>
            <person name="Veluchamy A."/>
            <person name="Tanaka M."/>
            <person name="Abida H."/>
            <person name="Marechal E."/>
            <person name="Bowler C."/>
            <person name="Muto M."/>
            <person name="Sunaga Y."/>
            <person name="Tanaka M."/>
            <person name="Yoshino T."/>
            <person name="Taniguchi T."/>
            <person name="Fukuda Y."/>
            <person name="Nemoto M."/>
            <person name="Matsumoto M."/>
            <person name="Wong P.S."/>
            <person name="Aburatani S."/>
            <person name="Fujibuchi W."/>
        </authorList>
    </citation>
    <scope>NUCLEOTIDE SEQUENCE [LARGE SCALE GENOMIC DNA]</scope>
    <source>
        <strain evidence="1 2">JPCC DA0580</strain>
    </source>
</reference>